<accession>D2AYH4</accession>
<dbReference type="eggNOG" id="COG4099">
    <property type="taxonomic scope" value="Bacteria"/>
</dbReference>
<organism evidence="4 5">
    <name type="scientific">Streptosporangium roseum (strain ATCC 12428 / DSM 43021 / JCM 3005 / KCTC 9067 / NCIMB 10171 / NRRL 2505 / NI 9100)</name>
    <dbReference type="NCBI Taxonomy" id="479432"/>
    <lineage>
        <taxon>Bacteria</taxon>
        <taxon>Bacillati</taxon>
        <taxon>Actinomycetota</taxon>
        <taxon>Actinomycetes</taxon>
        <taxon>Streptosporangiales</taxon>
        <taxon>Streptosporangiaceae</taxon>
        <taxon>Streptosporangium</taxon>
    </lineage>
</organism>
<dbReference type="EMBL" id="CP001814">
    <property type="protein sequence ID" value="ACZ88957.1"/>
    <property type="molecule type" value="Genomic_DNA"/>
</dbReference>
<dbReference type="InterPro" id="IPR029058">
    <property type="entry name" value="AB_hydrolase_fold"/>
</dbReference>
<evidence type="ECO:0000256" key="2">
    <source>
        <dbReference type="SAM" id="MobiDB-lite"/>
    </source>
</evidence>
<evidence type="ECO:0000259" key="3">
    <source>
        <dbReference type="Pfam" id="PF06259"/>
    </source>
</evidence>
<dbReference type="ESTHER" id="strrd-d2ayh4">
    <property type="family name" value="Duf_1023"/>
</dbReference>
<dbReference type="KEGG" id="sro:Sros_6229"/>
<feature type="coiled-coil region" evidence="1">
    <location>
        <begin position="230"/>
        <end position="257"/>
    </location>
</feature>
<dbReference type="RefSeq" id="WP_012892692.1">
    <property type="nucleotide sequence ID" value="NC_013595.1"/>
</dbReference>
<feature type="compositionally biased region" description="Polar residues" evidence="2">
    <location>
        <begin position="603"/>
        <end position="619"/>
    </location>
</feature>
<dbReference type="Pfam" id="PF06259">
    <property type="entry name" value="Abhydrolase_8"/>
    <property type="match status" value="1"/>
</dbReference>
<dbReference type="InterPro" id="IPR010427">
    <property type="entry name" value="DUF1023"/>
</dbReference>
<keyword evidence="1" id="KW-0175">Coiled coil</keyword>
<dbReference type="STRING" id="479432.Sros_6229"/>
<reference evidence="4 5" key="1">
    <citation type="journal article" date="2010" name="Stand. Genomic Sci.">
        <title>Complete genome sequence of Streptosporangium roseum type strain (NI 9100).</title>
        <authorList>
            <person name="Nolan M."/>
            <person name="Sikorski J."/>
            <person name="Jando M."/>
            <person name="Lucas S."/>
            <person name="Lapidus A."/>
            <person name="Glavina Del Rio T."/>
            <person name="Chen F."/>
            <person name="Tice H."/>
            <person name="Pitluck S."/>
            <person name="Cheng J.F."/>
            <person name="Chertkov O."/>
            <person name="Sims D."/>
            <person name="Meincke L."/>
            <person name="Brettin T."/>
            <person name="Han C."/>
            <person name="Detter J.C."/>
            <person name="Bruce D."/>
            <person name="Goodwin L."/>
            <person name="Land M."/>
            <person name="Hauser L."/>
            <person name="Chang Y.J."/>
            <person name="Jeffries C.D."/>
            <person name="Ivanova N."/>
            <person name="Mavromatis K."/>
            <person name="Mikhailova N."/>
            <person name="Chen A."/>
            <person name="Palaniappan K."/>
            <person name="Chain P."/>
            <person name="Rohde M."/>
            <person name="Goker M."/>
            <person name="Bristow J."/>
            <person name="Eisen J.A."/>
            <person name="Markowitz V."/>
            <person name="Hugenholtz P."/>
            <person name="Kyrpides N.C."/>
            <person name="Klenk H.P."/>
        </authorList>
    </citation>
    <scope>NUCLEOTIDE SEQUENCE [LARGE SCALE GENOMIC DNA]</scope>
    <source>
        <strain evidence="5">ATCC 12428 / DSM 43021 / JCM 3005 / NI 9100</strain>
    </source>
</reference>
<gene>
    <name evidence="4" type="ordered locus">Sros_6229</name>
</gene>
<dbReference type="HOGENOM" id="CLU_025057_2_1_11"/>
<proteinExistence type="predicted"/>
<evidence type="ECO:0000313" key="5">
    <source>
        <dbReference type="Proteomes" id="UP000002029"/>
    </source>
</evidence>
<feature type="compositionally biased region" description="Low complexity" evidence="2">
    <location>
        <begin position="593"/>
        <end position="602"/>
    </location>
</feature>
<keyword evidence="5" id="KW-1185">Reference proteome</keyword>
<evidence type="ECO:0000256" key="1">
    <source>
        <dbReference type="SAM" id="Coils"/>
    </source>
</evidence>
<name>D2AYH4_STRRD</name>
<feature type="domain" description="DUF1023" evidence="3">
    <location>
        <begin position="326"/>
        <end position="496"/>
    </location>
</feature>
<dbReference type="SUPFAM" id="SSF53474">
    <property type="entry name" value="alpha/beta-Hydrolases"/>
    <property type="match status" value="1"/>
</dbReference>
<dbReference type="AlphaFoldDB" id="D2AYH4"/>
<dbReference type="Proteomes" id="UP000002029">
    <property type="component" value="Chromosome"/>
</dbReference>
<protein>
    <recommendedName>
        <fullName evidence="3">DUF1023 domain-containing protein</fullName>
    </recommendedName>
</protein>
<sequence>MFSRALAHRRTTLQLAFQSAAELITQRIRQLGGQAHAPSFSTSISVLAPAPAPFSGMDILAMSRLVADLQRAGRELPEAGRRLSAELSALCLAAPSGPQIVDAGLWAEEQVRDLRQRLNTIQRQHDLGTVSQAMAGFGLFGGHAPDPDGAGRLTAAAGNGDATALKALLDMQRTGRDRTLAARLNAWWRHLGAAVQDRLIAASPNLVGGLNGLPATVRDRANRRCLAGRKTAITAELERLRRTSEDAEAMVEKLEQALPGRPTGPWLVIPVELEELYRSSRKMDEAIRELGPEMRQITAVENGLALGGRNGRPPALLLQLELGGPGRTAISFGDPDEADNLVTYVPGTGTTLEGFTGDANRAAVVWDQAHYFQPDKKIASIAWLGYTAPQWEATLSLNRTVVNTNAAEMGAPALASFADGLHAAHKAASGARFTVLGHSYGSTVTGLAAQQRSGAFADQVIFVGSPGVGAVKAKDLGVGSVWVGEAPNDPVGDVGSLPLQFTGTFDDAAPYLLKVSGPLGVDPSAPEFGAQQFYVKDSGDPAHTFSAHSKYWDVNSTSLKNLGYLINGQYGALIPFPDPPVGSAEILSPLATSPSPQSPSISTRNPSPHSLPSSTPAGG</sequence>
<feature type="region of interest" description="Disordered" evidence="2">
    <location>
        <begin position="584"/>
        <end position="619"/>
    </location>
</feature>
<evidence type="ECO:0000313" key="4">
    <source>
        <dbReference type="EMBL" id="ACZ88957.1"/>
    </source>
</evidence>